<dbReference type="InterPro" id="IPR002933">
    <property type="entry name" value="Peptidase_M20"/>
</dbReference>
<gene>
    <name evidence="4" type="ORF">ASPZODRAFT_12220</name>
</gene>
<dbReference type="InterPro" id="IPR011650">
    <property type="entry name" value="Peptidase_M20_dimer"/>
</dbReference>
<comment type="similarity">
    <text evidence="1 2">Belongs to the peptidase M20A family.</text>
</comment>
<dbReference type="OrthoDB" id="6119954at2759"/>
<dbReference type="AlphaFoldDB" id="A0A1L9SWG5"/>
<dbReference type="PANTHER" id="PTHR30575:SF0">
    <property type="entry name" value="XAA-ARG DIPEPTIDASE"/>
    <property type="match status" value="1"/>
</dbReference>
<evidence type="ECO:0000313" key="5">
    <source>
        <dbReference type="Proteomes" id="UP000184188"/>
    </source>
</evidence>
<sequence>MAANFSKQEEVISQAIDHASSEMRELSLKIHENPETCYLEVQAHDNIVKYLESTGLTVTPHAFGLETAFSTEYGQGGRVVTFCVEYDALPVIGHGCGHNLIAVSSIAAFLGAVAALKATPNQPGRLRLLGTPAEEGGSGKIRLLEAGAFADVDVSLMSHPTPAFAHLPATMAGVSYATCLAAVGFEAHFTGTPAHAAQMPWAGVNAMDAAALSYSAIGMLRQQIKPTERINIIVPEGGTAHNVIPEKSRVRVSVRSETAREMNALRTRVENCFNGAALATGCSVNFVAAMDPYADIRPNESLAQEFARYMGSCGREYLCDLQNKDVGLFSTDMGNVSYDVPSLHGHFFIPAEKGVAMHTEGFRDAAKTPEAHEVTMGVAKGMAVAGLRVLIDDAFAKQVKEDFEQDKARR</sequence>
<dbReference type="InterPro" id="IPR036264">
    <property type="entry name" value="Bact_exopeptidase_dim_dom"/>
</dbReference>
<keyword evidence="5" id="KW-1185">Reference proteome</keyword>
<dbReference type="Proteomes" id="UP000184188">
    <property type="component" value="Unassembled WGS sequence"/>
</dbReference>
<dbReference type="PANTHER" id="PTHR30575">
    <property type="entry name" value="PEPTIDASE M20"/>
    <property type="match status" value="1"/>
</dbReference>
<proteinExistence type="inferred from homology"/>
<dbReference type="InterPro" id="IPR017439">
    <property type="entry name" value="Amidohydrolase"/>
</dbReference>
<evidence type="ECO:0000256" key="1">
    <source>
        <dbReference type="ARBA" id="ARBA00006247"/>
    </source>
</evidence>
<evidence type="ECO:0000256" key="2">
    <source>
        <dbReference type="PIRNR" id="PIRNR037226"/>
    </source>
</evidence>
<dbReference type="GO" id="GO:0016805">
    <property type="term" value="F:dipeptidase activity"/>
    <property type="evidence" value="ECO:0007669"/>
    <property type="project" value="InterPro"/>
</dbReference>
<dbReference type="InterPro" id="IPR017144">
    <property type="entry name" value="Xaa-Arg_dipeptidase"/>
</dbReference>
<name>A0A1L9SWG5_9EURO</name>
<dbReference type="EMBL" id="KV878336">
    <property type="protein sequence ID" value="OJJ51393.1"/>
    <property type="molecule type" value="Genomic_DNA"/>
</dbReference>
<dbReference type="CDD" id="cd05672">
    <property type="entry name" value="M20_ACY1L2-like"/>
    <property type="match status" value="1"/>
</dbReference>
<feature type="domain" description="Peptidase M20 dimerisation" evidence="3">
    <location>
        <begin position="183"/>
        <end position="276"/>
    </location>
</feature>
<dbReference type="SUPFAM" id="SSF55031">
    <property type="entry name" value="Bacterial exopeptidase dimerisation domain"/>
    <property type="match status" value="1"/>
</dbReference>
<reference evidence="5" key="1">
    <citation type="journal article" date="2017" name="Genome Biol.">
        <title>Comparative genomics reveals high biological diversity and specific adaptations in the industrially and medically important fungal genus Aspergillus.</title>
        <authorList>
            <person name="de Vries R.P."/>
            <person name="Riley R."/>
            <person name="Wiebenga A."/>
            <person name="Aguilar-Osorio G."/>
            <person name="Amillis S."/>
            <person name="Uchima C.A."/>
            <person name="Anderluh G."/>
            <person name="Asadollahi M."/>
            <person name="Askin M."/>
            <person name="Barry K."/>
            <person name="Battaglia E."/>
            <person name="Bayram O."/>
            <person name="Benocci T."/>
            <person name="Braus-Stromeyer S.A."/>
            <person name="Caldana C."/>
            <person name="Canovas D."/>
            <person name="Cerqueira G.C."/>
            <person name="Chen F."/>
            <person name="Chen W."/>
            <person name="Choi C."/>
            <person name="Clum A."/>
            <person name="Dos Santos R.A."/>
            <person name="Damasio A.R."/>
            <person name="Diallinas G."/>
            <person name="Emri T."/>
            <person name="Fekete E."/>
            <person name="Flipphi M."/>
            <person name="Freyberg S."/>
            <person name="Gallo A."/>
            <person name="Gournas C."/>
            <person name="Habgood R."/>
            <person name="Hainaut M."/>
            <person name="Harispe M.L."/>
            <person name="Henrissat B."/>
            <person name="Hilden K.S."/>
            <person name="Hope R."/>
            <person name="Hossain A."/>
            <person name="Karabika E."/>
            <person name="Karaffa L."/>
            <person name="Karanyi Z."/>
            <person name="Krasevec N."/>
            <person name="Kuo A."/>
            <person name="Kusch H."/>
            <person name="LaButti K."/>
            <person name="Lagendijk E.L."/>
            <person name="Lapidus A."/>
            <person name="Levasseur A."/>
            <person name="Lindquist E."/>
            <person name="Lipzen A."/>
            <person name="Logrieco A.F."/>
            <person name="MacCabe A."/>
            <person name="Maekelae M.R."/>
            <person name="Malavazi I."/>
            <person name="Melin P."/>
            <person name="Meyer V."/>
            <person name="Mielnichuk N."/>
            <person name="Miskei M."/>
            <person name="Molnar A.P."/>
            <person name="Mule G."/>
            <person name="Ngan C.Y."/>
            <person name="Orejas M."/>
            <person name="Orosz E."/>
            <person name="Ouedraogo J.P."/>
            <person name="Overkamp K.M."/>
            <person name="Park H.-S."/>
            <person name="Perrone G."/>
            <person name="Piumi F."/>
            <person name="Punt P.J."/>
            <person name="Ram A.F."/>
            <person name="Ramon A."/>
            <person name="Rauscher S."/>
            <person name="Record E."/>
            <person name="Riano-Pachon D.M."/>
            <person name="Robert V."/>
            <person name="Roehrig J."/>
            <person name="Ruller R."/>
            <person name="Salamov A."/>
            <person name="Salih N.S."/>
            <person name="Samson R.A."/>
            <person name="Sandor E."/>
            <person name="Sanguinetti M."/>
            <person name="Schuetze T."/>
            <person name="Sepcic K."/>
            <person name="Shelest E."/>
            <person name="Sherlock G."/>
            <person name="Sophianopoulou V."/>
            <person name="Squina F.M."/>
            <person name="Sun H."/>
            <person name="Susca A."/>
            <person name="Todd R.B."/>
            <person name="Tsang A."/>
            <person name="Unkles S.E."/>
            <person name="van de Wiele N."/>
            <person name="van Rossen-Uffink D."/>
            <person name="Oliveira J.V."/>
            <person name="Vesth T.C."/>
            <person name="Visser J."/>
            <person name="Yu J.-H."/>
            <person name="Zhou M."/>
            <person name="Andersen M.R."/>
            <person name="Archer D.B."/>
            <person name="Baker S.E."/>
            <person name="Benoit I."/>
            <person name="Brakhage A.A."/>
            <person name="Braus G.H."/>
            <person name="Fischer R."/>
            <person name="Frisvad J.C."/>
            <person name="Goldman G.H."/>
            <person name="Houbraken J."/>
            <person name="Oakley B."/>
            <person name="Pocsi I."/>
            <person name="Scazzocchio C."/>
            <person name="Seiboth B."/>
            <person name="vanKuyk P.A."/>
            <person name="Wortman J."/>
            <person name="Dyer P.S."/>
            <person name="Grigoriev I.V."/>
        </authorList>
    </citation>
    <scope>NUCLEOTIDE SEQUENCE [LARGE SCALE GENOMIC DNA]</scope>
    <source>
        <strain evidence="5">CBS 506.65</strain>
    </source>
</reference>
<evidence type="ECO:0000313" key="4">
    <source>
        <dbReference type="EMBL" id="OJJ51393.1"/>
    </source>
</evidence>
<dbReference type="PIRSF" id="PIRSF037226">
    <property type="entry name" value="Amidohydrolase_ACY1L2_prd"/>
    <property type="match status" value="1"/>
</dbReference>
<dbReference type="SUPFAM" id="SSF53187">
    <property type="entry name" value="Zn-dependent exopeptidases"/>
    <property type="match status" value="1"/>
</dbReference>
<dbReference type="InterPro" id="IPR052030">
    <property type="entry name" value="Peptidase_M20/M20A_hydrolases"/>
</dbReference>
<dbReference type="NCBIfam" id="TIGR01891">
    <property type="entry name" value="amidohydrolases"/>
    <property type="match status" value="1"/>
</dbReference>
<organism evidence="4 5">
    <name type="scientific">Penicilliopsis zonata CBS 506.65</name>
    <dbReference type="NCBI Taxonomy" id="1073090"/>
    <lineage>
        <taxon>Eukaryota</taxon>
        <taxon>Fungi</taxon>
        <taxon>Dikarya</taxon>
        <taxon>Ascomycota</taxon>
        <taxon>Pezizomycotina</taxon>
        <taxon>Eurotiomycetes</taxon>
        <taxon>Eurotiomycetidae</taxon>
        <taxon>Eurotiales</taxon>
        <taxon>Aspergillaceae</taxon>
        <taxon>Penicilliopsis</taxon>
    </lineage>
</organism>
<dbReference type="GeneID" id="34607781"/>
<dbReference type="Pfam" id="PF01546">
    <property type="entry name" value="Peptidase_M20"/>
    <property type="match status" value="1"/>
</dbReference>
<dbReference type="STRING" id="1073090.A0A1L9SWG5"/>
<dbReference type="VEuPathDB" id="FungiDB:ASPZODRAFT_12220"/>
<dbReference type="Gene3D" id="3.40.630.10">
    <property type="entry name" value="Zn peptidases"/>
    <property type="match status" value="1"/>
</dbReference>
<evidence type="ECO:0000259" key="3">
    <source>
        <dbReference type="Pfam" id="PF07687"/>
    </source>
</evidence>
<dbReference type="FunFam" id="3.30.70.360:FF:000004">
    <property type="entry name" value="Peptidase M20 domain-containing protein 2"/>
    <property type="match status" value="1"/>
</dbReference>
<dbReference type="RefSeq" id="XP_022585903.1">
    <property type="nucleotide sequence ID" value="XM_022721316.1"/>
</dbReference>
<dbReference type="Pfam" id="PF07687">
    <property type="entry name" value="M20_dimer"/>
    <property type="match status" value="1"/>
</dbReference>
<protein>
    <recommendedName>
        <fullName evidence="2">Peptidase M20 domain-containing protein 2</fullName>
    </recommendedName>
</protein>
<accession>A0A1L9SWG5</accession>
<dbReference type="Gene3D" id="3.30.70.360">
    <property type="match status" value="1"/>
</dbReference>